<name>A0A8J1U5K6_OWEFU</name>
<dbReference type="SUPFAM" id="SSF48403">
    <property type="entry name" value="Ankyrin repeat"/>
    <property type="match status" value="2"/>
</dbReference>
<keyword evidence="2" id="KW-0040">ANK repeat</keyword>
<dbReference type="GO" id="GO:0003723">
    <property type="term" value="F:RNA binding"/>
    <property type="evidence" value="ECO:0007669"/>
    <property type="project" value="TreeGrafter"/>
</dbReference>
<evidence type="ECO:0000256" key="2">
    <source>
        <dbReference type="ARBA" id="ARBA00023043"/>
    </source>
</evidence>
<evidence type="ECO:0000313" key="3">
    <source>
        <dbReference type="EMBL" id="CAH1791761.1"/>
    </source>
</evidence>
<dbReference type="Pfam" id="PF13637">
    <property type="entry name" value="Ank_4"/>
    <property type="match status" value="1"/>
</dbReference>
<dbReference type="Proteomes" id="UP000749559">
    <property type="component" value="Unassembled WGS sequence"/>
</dbReference>
<dbReference type="PANTHER" id="PTHR24141">
    <property type="entry name" value="2-5A-DEPENDENT RIBONUCLEASE"/>
    <property type="match status" value="1"/>
</dbReference>
<organism evidence="3 4">
    <name type="scientific">Owenia fusiformis</name>
    <name type="common">Polychaete worm</name>
    <dbReference type="NCBI Taxonomy" id="6347"/>
    <lineage>
        <taxon>Eukaryota</taxon>
        <taxon>Metazoa</taxon>
        <taxon>Spiralia</taxon>
        <taxon>Lophotrochozoa</taxon>
        <taxon>Annelida</taxon>
        <taxon>Polychaeta</taxon>
        <taxon>Sedentaria</taxon>
        <taxon>Canalipalpata</taxon>
        <taxon>Sabellida</taxon>
        <taxon>Oweniida</taxon>
        <taxon>Oweniidae</taxon>
        <taxon>Owenia</taxon>
    </lineage>
</organism>
<accession>A0A8J1U5K6</accession>
<keyword evidence="1" id="KW-0677">Repeat</keyword>
<proteinExistence type="predicted"/>
<dbReference type="OrthoDB" id="194358at2759"/>
<evidence type="ECO:0000256" key="1">
    <source>
        <dbReference type="ARBA" id="ARBA00022737"/>
    </source>
</evidence>
<dbReference type="GO" id="GO:0004540">
    <property type="term" value="F:RNA nuclease activity"/>
    <property type="evidence" value="ECO:0007669"/>
    <property type="project" value="TreeGrafter"/>
</dbReference>
<dbReference type="Pfam" id="PF12796">
    <property type="entry name" value="Ank_2"/>
    <property type="match status" value="4"/>
</dbReference>
<protein>
    <submittedName>
        <fullName evidence="3">Uncharacterized protein</fullName>
    </submittedName>
</protein>
<gene>
    <name evidence="3" type="ORF">OFUS_LOCUS16812</name>
</gene>
<dbReference type="InterPro" id="IPR002110">
    <property type="entry name" value="Ankyrin_rpt"/>
</dbReference>
<evidence type="ECO:0000313" key="4">
    <source>
        <dbReference type="Proteomes" id="UP000749559"/>
    </source>
</evidence>
<dbReference type="EMBL" id="CAIIXF020000008">
    <property type="protein sequence ID" value="CAH1791761.1"/>
    <property type="molecule type" value="Genomic_DNA"/>
</dbReference>
<dbReference type="Pfam" id="PF00023">
    <property type="entry name" value="Ank"/>
    <property type="match status" value="1"/>
</dbReference>
<dbReference type="PROSITE" id="PS50088">
    <property type="entry name" value="ANK_REPEAT"/>
    <property type="match status" value="7"/>
</dbReference>
<dbReference type="AlphaFoldDB" id="A0A8J1U5K6"/>
<dbReference type="PANTHER" id="PTHR24141:SF1">
    <property type="entry name" value="2-5A-DEPENDENT RIBONUCLEASE"/>
    <property type="match status" value="1"/>
</dbReference>
<comment type="caution">
    <text evidence="3">The sequence shown here is derived from an EMBL/GenBank/DDBJ whole genome shotgun (WGS) entry which is preliminary data.</text>
</comment>
<reference evidence="3" key="1">
    <citation type="submission" date="2022-03" db="EMBL/GenBank/DDBJ databases">
        <authorList>
            <person name="Martin C."/>
        </authorList>
    </citation>
    <scope>NUCLEOTIDE SEQUENCE</scope>
</reference>
<dbReference type="Gene3D" id="1.25.40.20">
    <property type="entry name" value="Ankyrin repeat-containing domain"/>
    <property type="match status" value="6"/>
</dbReference>
<dbReference type="PROSITE" id="PS50297">
    <property type="entry name" value="ANK_REP_REGION"/>
    <property type="match status" value="5"/>
</dbReference>
<sequence length="811" mass="90667">MASKSQEEQQTKDAYSRLNSYIRTDRQNVNPHFLNLFIEEKIRTNELDFSSFKGKECIEHTIQKNREDILSSIFKQNVELIEQQLKIKEFTKYTLTPLQLSTYFNATECLKILIQNGADFEACDEGGNTALLHACHDGNTEVAEVLVKHGADVNCTDILWRTPLMLCQNGNLCQLLLDHKADIEATDDDGNTALLHACDEGDPEVAEVLIKHRANTNCSDSKRKTPLMYCQSGNICKLLLDHKADTEACDHYGNTALLLACSEGSNEVAEVLIKHRADVNCFDIGSITPLMSCQNKNLCQLLLDHQADIEARDEDGHTALSHACNSGRTEVAEVLVRHGADVNCSNIRERTPLMLCQNEKNICQLLLDNKADIEACDKDGNTALVYACMKGCTAVAEVLLKNGADVNCSDSEGRTPLMIEYKCISDASKRMIMKTLVVNGSSVNATDKWGQTPLYHTLDHMGTDHQDVEGIIDDLLNAGASELYSPKQTVSLLTTLIEKNFKIPINTLLSRVYVHVNCKDSRGQTPLMIFARDGNTDFMEKTINHGALLDDTDLNGKNALMYGSMPKHQCSAVIRLIAAGADVNITDQDGINALMFTCKSGCYNCSEQVLAKGVDINARTIRGQTAMSYALTNFPMRKLERGSFSNTRDLVKLLLVKGATLDLCKIPSGVISDVKMYYRFYEYIIFLYTMLHQYSCRQCVFRLVSEIRLILTNNHADIDQFSVITNNKVNYIMSILQTPDEDIAKIYSTAFKCLLQQYPREIRLEHIAAMAVREAYGIDHLAALVERGDFPRPIYDIFVDIVSPQKLTYAL</sequence>
<dbReference type="PRINTS" id="PR01415">
    <property type="entry name" value="ANKYRIN"/>
</dbReference>
<keyword evidence="4" id="KW-1185">Reference proteome</keyword>
<dbReference type="SMART" id="SM00248">
    <property type="entry name" value="ANK"/>
    <property type="match status" value="16"/>
</dbReference>
<dbReference type="GO" id="GO:0006396">
    <property type="term" value="P:RNA processing"/>
    <property type="evidence" value="ECO:0007669"/>
    <property type="project" value="TreeGrafter"/>
</dbReference>
<dbReference type="InterPro" id="IPR036770">
    <property type="entry name" value="Ankyrin_rpt-contain_sf"/>
</dbReference>